<keyword evidence="2" id="KW-1185">Reference proteome</keyword>
<comment type="caution">
    <text evidence="1">The sequence shown here is derived from an EMBL/GenBank/DDBJ whole genome shotgun (WGS) entry which is preliminary data.</text>
</comment>
<accession>A0ABU6XQJ4</accession>
<gene>
    <name evidence="1" type="ORF">PIB30_076292</name>
</gene>
<protein>
    <submittedName>
        <fullName evidence="1">Uncharacterized protein</fullName>
    </submittedName>
</protein>
<evidence type="ECO:0000313" key="2">
    <source>
        <dbReference type="Proteomes" id="UP001341840"/>
    </source>
</evidence>
<dbReference type="EMBL" id="JASCZI010212444">
    <property type="protein sequence ID" value="MED6199479.1"/>
    <property type="molecule type" value="Genomic_DNA"/>
</dbReference>
<name>A0ABU6XQJ4_9FABA</name>
<organism evidence="1 2">
    <name type="scientific">Stylosanthes scabra</name>
    <dbReference type="NCBI Taxonomy" id="79078"/>
    <lineage>
        <taxon>Eukaryota</taxon>
        <taxon>Viridiplantae</taxon>
        <taxon>Streptophyta</taxon>
        <taxon>Embryophyta</taxon>
        <taxon>Tracheophyta</taxon>
        <taxon>Spermatophyta</taxon>
        <taxon>Magnoliopsida</taxon>
        <taxon>eudicotyledons</taxon>
        <taxon>Gunneridae</taxon>
        <taxon>Pentapetalae</taxon>
        <taxon>rosids</taxon>
        <taxon>fabids</taxon>
        <taxon>Fabales</taxon>
        <taxon>Fabaceae</taxon>
        <taxon>Papilionoideae</taxon>
        <taxon>50 kb inversion clade</taxon>
        <taxon>dalbergioids sensu lato</taxon>
        <taxon>Dalbergieae</taxon>
        <taxon>Pterocarpus clade</taxon>
        <taxon>Stylosanthes</taxon>
    </lineage>
</organism>
<sequence>MAAPQLEFLRLVGCPEMDFSPTGDPPCSLRSLEISYSNKLVSSATLMNSQFHGLTHARAGLAHLTSLQQLPILFCPKLENIQGEMLPASLLQLTITYSPLLGKRCQMKNPQLNRFSMEPTTPPLQLCFCFINNIQSFQYTQLNADK</sequence>
<dbReference type="Proteomes" id="UP001341840">
    <property type="component" value="Unassembled WGS sequence"/>
</dbReference>
<proteinExistence type="predicted"/>
<reference evidence="1 2" key="1">
    <citation type="journal article" date="2023" name="Plants (Basel)">
        <title>Bridging the Gap: Combining Genomics and Transcriptomics Approaches to Understand Stylosanthes scabra, an Orphan Legume from the Brazilian Caatinga.</title>
        <authorList>
            <person name="Ferreira-Neto J.R.C."/>
            <person name="da Silva M.D."/>
            <person name="Binneck E."/>
            <person name="de Melo N.F."/>
            <person name="da Silva R.H."/>
            <person name="de Melo A.L.T.M."/>
            <person name="Pandolfi V."/>
            <person name="Bustamante F.O."/>
            <person name="Brasileiro-Vidal A.C."/>
            <person name="Benko-Iseppon A.M."/>
        </authorList>
    </citation>
    <scope>NUCLEOTIDE SEQUENCE [LARGE SCALE GENOMIC DNA]</scope>
    <source>
        <tissue evidence="1">Leaves</tissue>
    </source>
</reference>
<dbReference type="Gene3D" id="3.80.10.10">
    <property type="entry name" value="Ribonuclease Inhibitor"/>
    <property type="match status" value="1"/>
</dbReference>
<evidence type="ECO:0000313" key="1">
    <source>
        <dbReference type="EMBL" id="MED6199479.1"/>
    </source>
</evidence>
<dbReference type="InterPro" id="IPR032675">
    <property type="entry name" value="LRR_dom_sf"/>
</dbReference>